<protein>
    <recommendedName>
        <fullName evidence="2 10">FAD:protein FMN transferase</fullName>
        <ecNumber evidence="1 10">2.7.1.180</ecNumber>
    </recommendedName>
    <alternativeName>
        <fullName evidence="8 10">Flavin transferase</fullName>
    </alternativeName>
</protein>
<feature type="signal peptide" evidence="12">
    <location>
        <begin position="1"/>
        <end position="24"/>
    </location>
</feature>
<keyword evidence="12" id="KW-0472">Membrane</keyword>
<gene>
    <name evidence="13" type="ORF">HNP76_001510</name>
</gene>
<dbReference type="Proteomes" id="UP000518887">
    <property type="component" value="Unassembled WGS sequence"/>
</dbReference>
<reference evidence="13 14" key="1">
    <citation type="submission" date="2020-08" db="EMBL/GenBank/DDBJ databases">
        <title>Genomic Encyclopedia of Type Strains, Phase IV (KMG-IV): sequencing the most valuable type-strain genomes for metagenomic binning, comparative biology and taxonomic classification.</title>
        <authorList>
            <person name="Goeker M."/>
        </authorList>
    </citation>
    <scope>NUCLEOTIDE SEQUENCE [LARGE SCALE GENOMIC DNA]</scope>
    <source>
        <strain evidence="13 14">DSM 103462</strain>
    </source>
</reference>
<keyword evidence="12" id="KW-0997">Cell inner membrane</keyword>
<sequence length="348" mass="38660">MKKFLASSLSFMLFSVFLSSCRQSKSFDTFNSMNTYMTVQVFSSNANKGEKACSAVKEEILNLERILSTTIEESDVYKINHSSLKATLAHKPVQELLDFSSIMYGKTQGLFNPALYPLIREWGFTSEEYKIPEQKRIDQLLLLTDFSKISMLPSESAEMPVSVFAEEGMQIDFGAIAKGYAADMAVKVLAEHGIKSALLDLGGNIQALGKKPDGSLWTVGVKCPWDTEKVACALKIESKAVVTSGGYERFFTGEDGKTYIHIFDPRSGRPAESDLDSVTIVCPKGIYADALSTSLFVMGRNAALDFWKSLGDFDFILITKEREILYSKGLSSYIKLIFPFEKVTLVED</sequence>
<evidence type="ECO:0000313" key="13">
    <source>
        <dbReference type="EMBL" id="MBB5226142.1"/>
    </source>
</evidence>
<dbReference type="GO" id="GO:0005886">
    <property type="term" value="C:plasma membrane"/>
    <property type="evidence" value="ECO:0007669"/>
    <property type="project" value="UniProtKB-SubCell"/>
</dbReference>
<dbReference type="GO" id="GO:0016740">
    <property type="term" value="F:transferase activity"/>
    <property type="evidence" value="ECO:0007669"/>
    <property type="project" value="UniProtKB-UniRule"/>
</dbReference>
<feature type="binding site" evidence="11">
    <location>
        <position position="175"/>
    </location>
    <ligand>
        <name>Mg(2+)</name>
        <dbReference type="ChEBI" id="CHEBI:18420"/>
    </ligand>
</feature>
<dbReference type="Pfam" id="PF02424">
    <property type="entry name" value="ApbE"/>
    <property type="match status" value="1"/>
</dbReference>
<dbReference type="EMBL" id="JACHFQ010000004">
    <property type="protein sequence ID" value="MBB5226142.1"/>
    <property type="molecule type" value="Genomic_DNA"/>
</dbReference>
<dbReference type="EC" id="2.7.1.180" evidence="1 10"/>
<evidence type="ECO:0000256" key="3">
    <source>
        <dbReference type="ARBA" id="ARBA00022630"/>
    </source>
</evidence>
<dbReference type="AlphaFoldDB" id="A0A7W8LM61"/>
<evidence type="ECO:0000313" key="14">
    <source>
        <dbReference type="Proteomes" id="UP000518887"/>
    </source>
</evidence>
<keyword evidence="3 10" id="KW-0285">Flavoprotein</keyword>
<dbReference type="Gene3D" id="3.10.520.10">
    <property type="entry name" value="ApbE-like domains"/>
    <property type="match status" value="1"/>
</dbReference>
<accession>A0A7W8LM61</accession>
<comment type="catalytic activity">
    <reaction evidence="9 10 12">
        <text>L-threonyl-[protein] + FAD = FMN-L-threonyl-[protein] + AMP + H(+)</text>
        <dbReference type="Rhea" id="RHEA:36847"/>
        <dbReference type="Rhea" id="RHEA-COMP:11060"/>
        <dbReference type="Rhea" id="RHEA-COMP:11061"/>
        <dbReference type="ChEBI" id="CHEBI:15378"/>
        <dbReference type="ChEBI" id="CHEBI:30013"/>
        <dbReference type="ChEBI" id="CHEBI:57692"/>
        <dbReference type="ChEBI" id="CHEBI:74257"/>
        <dbReference type="ChEBI" id="CHEBI:456215"/>
        <dbReference type="EC" id="2.7.1.180"/>
    </reaction>
</comment>
<evidence type="ECO:0000256" key="2">
    <source>
        <dbReference type="ARBA" id="ARBA00016337"/>
    </source>
</evidence>
<dbReference type="InterPro" id="IPR024932">
    <property type="entry name" value="ApbE"/>
</dbReference>
<keyword evidence="12" id="KW-1003">Cell membrane</keyword>
<dbReference type="RefSeq" id="WP_184659123.1">
    <property type="nucleotide sequence ID" value="NZ_CP031518.1"/>
</dbReference>
<comment type="cofactor">
    <cofactor evidence="11">
        <name>Mg(2+)</name>
        <dbReference type="ChEBI" id="CHEBI:18420"/>
    </cofactor>
    <cofactor evidence="11">
        <name>Mn(2+)</name>
        <dbReference type="ChEBI" id="CHEBI:29035"/>
    </cofactor>
    <text evidence="11">Magnesium. Can also use manganese.</text>
</comment>
<keyword evidence="12" id="KW-0732">Signal</keyword>
<keyword evidence="6 10" id="KW-0274">FAD</keyword>
<evidence type="ECO:0000256" key="11">
    <source>
        <dbReference type="PIRSR" id="PIRSR006268-2"/>
    </source>
</evidence>
<feature type="chain" id="PRO_5031607796" description="FAD:protein FMN transferase" evidence="12">
    <location>
        <begin position="25"/>
        <end position="348"/>
    </location>
</feature>
<dbReference type="GO" id="GO:0046872">
    <property type="term" value="F:metal ion binding"/>
    <property type="evidence" value="ECO:0007669"/>
    <property type="project" value="UniProtKB-UniRule"/>
</dbReference>
<proteinExistence type="inferred from homology"/>
<dbReference type="InterPro" id="IPR003374">
    <property type="entry name" value="ApbE-like_sf"/>
</dbReference>
<evidence type="ECO:0000256" key="5">
    <source>
        <dbReference type="ARBA" id="ARBA00022723"/>
    </source>
</evidence>
<evidence type="ECO:0000256" key="8">
    <source>
        <dbReference type="ARBA" id="ARBA00031306"/>
    </source>
</evidence>
<evidence type="ECO:0000256" key="10">
    <source>
        <dbReference type="PIRNR" id="PIRNR006268"/>
    </source>
</evidence>
<evidence type="ECO:0000256" key="6">
    <source>
        <dbReference type="ARBA" id="ARBA00022827"/>
    </source>
</evidence>
<keyword evidence="12 13" id="KW-0449">Lipoprotein</keyword>
<dbReference type="SUPFAM" id="SSF143631">
    <property type="entry name" value="ApbE-like"/>
    <property type="match status" value="1"/>
</dbReference>
<comment type="similarity">
    <text evidence="10 12">Belongs to the ApbE family.</text>
</comment>
<keyword evidence="4 10" id="KW-0808">Transferase</keyword>
<dbReference type="PIRSF" id="PIRSF006268">
    <property type="entry name" value="ApbE"/>
    <property type="match status" value="1"/>
</dbReference>
<organism evidence="13 14">
    <name type="scientific">Treponema ruminis</name>
    <dbReference type="NCBI Taxonomy" id="744515"/>
    <lineage>
        <taxon>Bacteria</taxon>
        <taxon>Pseudomonadati</taxon>
        <taxon>Spirochaetota</taxon>
        <taxon>Spirochaetia</taxon>
        <taxon>Spirochaetales</taxon>
        <taxon>Treponemataceae</taxon>
        <taxon>Treponema</taxon>
    </lineage>
</organism>
<comment type="caution">
    <text evidence="13">The sequence shown here is derived from an EMBL/GenBank/DDBJ whole genome shotgun (WGS) entry which is preliminary data.</text>
</comment>
<feature type="binding site" evidence="11">
    <location>
        <position position="293"/>
    </location>
    <ligand>
        <name>Mg(2+)</name>
        <dbReference type="ChEBI" id="CHEBI:18420"/>
    </ligand>
</feature>
<dbReference type="PANTHER" id="PTHR30040">
    <property type="entry name" value="THIAMINE BIOSYNTHESIS LIPOPROTEIN APBE"/>
    <property type="match status" value="1"/>
</dbReference>
<comment type="function">
    <text evidence="12">Flavin transferase that catalyzes the transfer of the FMN moiety of FAD and its covalent binding to the hydroxyl group of a threonine residue in a target flavoprotein.</text>
</comment>
<comment type="subcellular location">
    <subcellularLocation>
        <location evidence="12">Cell inner membrane</location>
        <topology evidence="12">Lipid-anchor</topology>
        <orientation evidence="12">Periplasmic side</orientation>
    </subcellularLocation>
</comment>
<evidence type="ECO:0000256" key="7">
    <source>
        <dbReference type="ARBA" id="ARBA00022842"/>
    </source>
</evidence>
<keyword evidence="7 10" id="KW-0460">Magnesium</keyword>
<evidence type="ECO:0000256" key="9">
    <source>
        <dbReference type="ARBA" id="ARBA00048540"/>
    </source>
</evidence>
<dbReference type="PROSITE" id="PS51257">
    <property type="entry name" value="PROKAR_LIPOPROTEIN"/>
    <property type="match status" value="1"/>
</dbReference>
<keyword evidence="5 10" id="KW-0479">Metal-binding</keyword>
<evidence type="ECO:0000256" key="12">
    <source>
        <dbReference type="RuleBase" id="RU363002"/>
    </source>
</evidence>
<keyword evidence="14" id="KW-1185">Reference proteome</keyword>
<name>A0A7W8LM61_9SPIR</name>
<dbReference type="PANTHER" id="PTHR30040:SF2">
    <property type="entry name" value="FAD:PROTEIN FMN TRANSFERASE"/>
    <property type="match status" value="1"/>
</dbReference>
<evidence type="ECO:0000256" key="4">
    <source>
        <dbReference type="ARBA" id="ARBA00022679"/>
    </source>
</evidence>
<feature type="binding site" evidence="11">
    <location>
        <position position="289"/>
    </location>
    <ligand>
        <name>Mg(2+)</name>
        <dbReference type="ChEBI" id="CHEBI:18420"/>
    </ligand>
</feature>
<evidence type="ECO:0000256" key="1">
    <source>
        <dbReference type="ARBA" id="ARBA00011955"/>
    </source>
</evidence>